<evidence type="ECO:0000256" key="2">
    <source>
        <dbReference type="ARBA" id="ARBA00010792"/>
    </source>
</evidence>
<gene>
    <name evidence="9" type="primary">dedA</name>
    <name evidence="9" type="ordered locus">P9303_01771</name>
</gene>
<evidence type="ECO:0000256" key="6">
    <source>
        <dbReference type="ARBA" id="ARBA00023136"/>
    </source>
</evidence>
<keyword evidence="3" id="KW-1003">Cell membrane</keyword>
<dbReference type="GO" id="GO:0005886">
    <property type="term" value="C:plasma membrane"/>
    <property type="evidence" value="ECO:0007669"/>
    <property type="project" value="UniProtKB-SubCell"/>
</dbReference>
<evidence type="ECO:0000256" key="3">
    <source>
        <dbReference type="ARBA" id="ARBA00022475"/>
    </source>
</evidence>
<dbReference type="InterPro" id="IPR051311">
    <property type="entry name" value="DedA_domain"/>
</dbReference>
<dbReference type="EMBL" id="CP000554">
    <property type="protein sequence ID" value="ABM76932.1"/>
    <property type="molecule type" value="Genomic_DNA"/>
</dbReference>
<feature type="transmembrane region" description="Helical" evidence="7">
    <location>
        <begin position="156"/>
        <end position="178"/>
    </location>
</feature>
<protein>
    <submittedName>
        <fullName evidence="9">DedA family putative alkaline phosphatase-like protein</fullName>
        <ecNumber evidence="9">3.1.3.1</ecNumber>
    </submittedName>
</protein>
<evidence type="ECO:0000256" key="7">
    <source>
        <dbReference type="SAM" id="Phobius"/>
    </source>
</evidence>
<sequence length="223" mass="24829">MGLSELITQLITQLPELIGQAVEANQWMGYGAIFAAMFLENLFPPIPSELIMPLGGFYVQQGQLQFLPVVLAGLLGTLLGALPWYGIGRVINEQRLEVWLSRHGRWIGISPAELARSRRWFNRYGTALVFWGRLVPGIRTLISVPAGIELMPFAPFLIWTTAGTLIWTLLLTLAGLGLGESYSNVELWIDPVSKVVKGALVIAVLAAVVWLGLRIWRRRHHTH</sequence>
<name>A2C622_PROM3</name>
<keyword evidence="6 7" id="KW-0472">Membrane</keyword>
<keyword evidence="9" id="KW-0378">Hydrolase</keyword>
<keyword evidence="5 7" id="KW-1133">Transmembrane helix</keyword>
<dbReference type="AlphaFoldDB" id="A2C622"/>
<feature type="transmembrane region" description="Helical" evidence="7">
    <location>
        <begin position="66"/>
        <end position="87"/>
    </location>
</feature>
<dbReference type="BioCyc" id="PMAR59922:G1G80-171-MONOMER"/>
<evidence type="ECO:0000313" key="10">
    <source>
        <dbReference type="Proteomes" id="UP000002274"/>
    </source>
</evidence>
<evidence type="ECO:0000256" key="4">
    <source>
        <dbReference type="ARBA" id="ARBA00022692"/>
    </source>
</evidence>
<dbReference type="PANTHER" id="PTHR42709">
    <property type="entry name" value="ALKALINE PHOSPHATASE LIKE PROTEIN"/>
    <property type="match status" value="1"/>
</dbReference>
<dbReference type="EC" id="3.1.3.1" evidence="9"/>
<feature type="domain" description="VTT" evidence="8">
    <location>
        <begin position="46"/>
        <end position="175"/>
    </location>
</feature>
<dbReference type="STRING" id="59922.P9303_01771"/>
<evidence type="ECO:0000313" key="9">
    <source>
        <dbReference type="EMBL" id="ABM76932.1"/>
    </source>
</evidence>
<evidence type="ECO:0000256" key="5">
    <source>
        <dbReference type="ARBA" id="ARBA00022989"/>
    </source>
</evidence>
<dbReference type="PANTHER" id="PTHR42709:SF6">
    <property type="entry name" value="UNDECAPRENYL PHOSPHATE TRANSPORTER A"/>
    <property type="match status" value="1"/>
</dbReference>
<evidence type="ECO:0000256" key="1">
    <source>
        <dbReference type="ARBA" id="ARBA00004651"/>
    </source>
</evidence>
<dbReference type="KEGG" id="pmf:P9303_01771"/>
<reference evidence="9 10" key="1">
    <citation type="journal article" date="2007" name="PLoS Genet.">
        <title>Patterns and implications of gene gain and loss in the evolution of Prochlorococcus.</title>
        <authorList>
            <person name="Kettler G.C."/>
            <person name="Martiny A.C."/>
            <person name="Huang K."/>
            <person name="Zucker J."/>
            <person name="Coleman M.L."/>
            <person name="Rodrigue S."/>
            <person name="Chen F."/>
            <person name="Lapidus A."/>
            <person name="Ferriera S."/>
            <person name="Johnson J."/>
            <person name="Steglich C."/>
            <person name="Church G.M."/>
            <person name="Richardson P."/>
            <person name="Chisholm S.W."/>
        </authorList>
    </citation>
    <scope>NUCLEOTIDE SEQUENCE [LARGE SCALE GENOMIC DNA]</scope>
    <source>
        <strain evidence="9 10">MIT 9303</strain>
    </source>
</reference>
<accession>A2C622</accession>
<dbReference type="GO" id="GO:0004035">
    <property type="term" value="F:alkaline phosphatase activity"/>
    <property type="evidence" value="ECO:0007669"/>
    <property type="project" value="UniProtKB-EC"/>
</dbReference>
<organism evidence="9 10">
    <name type="scientific">Prochlorococcus marinus (strain MIT 9303)</name>
    <dbReference type="NCBI Taxonomy" id="59922"/>
    <lineage>
        <taxon>Bacteria</taxon>
        <taxon>Bacillati</taxon>
        <taxon>Cyanobacteriota</taxon>
        <taxon>Cyanophyceae</taxon>
        <taxon>Synechococcales</taxon>
        <taxon>Prochlorococcaceae</taxon>
        <taxon>Prochlorococcus</taxon>
    </lineage>
</organism>
<comment type="similarity">
    <text evidence="2">Belongs to the DedA family.</text>
</comment>
<dbReference type="RefSeq" id="WP_011824863.1">
    <property type="nucleotide sequence ID" value="NC_008820.1"/>
</dbReference>
<proteinExistence type="inferred from homology"/>
<feature type="transmembrane region" description="Helical" evidence="7">
    <location>
        <begin position="198"/>
        <end position="216"/>
    </location>
</feature>
<dbReference type="InterPro" id="IPR032816">
    <property type="entry name" value="VTT_dom"/>
</dbReference>
<dbReference type="HOGENOM" id="CLU_044208_1_1_3"/>
<keyword evidence="4 7" id="KW-0812">Transmembrane</keyword>
<dbReference type="Proteomes" id="UP000002274">
    <property type="component" value="Chromosome"/>
</dbReference>
<evidence type="ECO:0000259" key="8">
    <source>
        <dbReference type="Pfam" id="PF09335"/>
    </source>
</evidence>
<comment type="subcellular location">
    <subcellularLocation>
        <location evidence="1">Cell membrane</location>
        <topology evidence="1">Multi-pass membrane protein</topology>
    </subcellularLocation>
</comment>
<dbReference type="Pfam" id="PF09335">
    <property type="entry name" value="VTT_dom"/>
    <property type="match status" value="1"/>
</dbReference>